<protein>
    <recommendedName>
        <fullName evidence="8">Galactose oxidase-like Early set domain-containing protein</fullName>
    </recommendedName>
</protein>
<dbReference type="Pfam" id="PF09118">
    <property type="entry name" value="GO-like_E_set"/>
    <property type="match status" value="1"/>
</dbReference>
<evidence type="ECO:0000313" key="7">
    <source>
        <dbReference type="Proteomes" id="UP000017836"/>
    </source>
</evidence>
<dbReference type="Gene3D" id="2.130.10.80">
    <property type="entry name" value="Galactose oxidase/kelch, beta-propeller"/>
    <property type="match status" value="1"/>
</dbReference>
<evidence type="ECO:0000313" key="6">
    <source>
        <dbReference type="EMBL" id="ERM98687.1"/>
    </source>
</evidence>
<dbReference type="InterPro" id="IPR014756">
    <property type="entry name" value="Ig_E-set"/>
</dbReference>
<dbReference type="eggNOG" id="ENOG502QS5Z">
    <property type="taxonomic scope" value="Eukaryota"/>
</dbReference>
<dbReference type="Gramene" id="ERM98687">
    <property type="protein sequence ID" value="ERM98687"/>
    <property type="gene ID" value="AMTR_s00109p00131490"/>
</dbReference>
<dbReference type="Gene3D" id="2.60.40.10">
    <property type="entry name" value="Immunoglobulins"/>
    <property type="match status" value="1"/>
</dbReference>
<dbReference type="Pfam" id="PF07250">
    <property type="entry name" value="Glyoxal_oxid_N"/>
    <property type="match status" value="1"/>
</dbReference>
<feature type="domain" description="Galactose oxidase-like Early set" evidence="5">
    <location>
        <begin position="496"/>
        <end position="602"/>
    </location>
</feature>
<proteinExistence type="predicted"/>
<accession>W1NS29</accession>
<organism evidence="6 7">
    <name type="scientific">Amborella trichopoda</name>
    <dbReference type="NCBI Taxonomy" id="13333"/>
    <lineage>
        <taxon>Eukaryota</taxon>
        <taxon>Viridiplantae</taxon>
        <taxon>Streptophyta</taxon>
        <taxon>Embryophyta</taxon>
        <taxon>Tracheophyta</taxon>
        <taxon>Spermatophyta</taxon>
        <taxon>Magnoliopsida</taxon>
        <taxon>Amborellales</taxon>
        <taxon>Amborellaceae</taxon>
        <taxon>Amborella</taxon>
    </lineage>
</organism>
<dbReference type="Proteomes" id="UP000017836">
    <property type="component" value="Unassembled WGS sequence"/>
</dbReference>
<dbReference type="PANTHER" id="PTHR32208">
    <property type="entry name" value="SECRETED PROTEIN-RELATED"/>
    <property type="match status" value="1"/>
</dbReference>
<dbReference type="InterPro" id="IPR011043">
    <property type="entry name" value="Gal_Oxase/kelch_b-propeller"/>
</dbReference>
<gene>
    <name evidence="6" type="ORF">AMTR_s00109p00131490</name>
</gene>
<evidence type="ECO:0000256" key="3">
    <source>
        <dbReference type="SAM" id="SignalP"/>
    </source>
</evidence>
<dbReference type="EMBL" id="KI395307">
    <property type="protein sequence ID" value="ERM98687.1"/>
    <property type="molecule type" value="Genomic_DNA"/>
</dbReference>
<dbReference type="OMA" id="TDAWENS"/>
<dbReference type="PANTHER" id="PTHR32208:SF93">
    <property type="entry name" value="ALDEHYDE OXIDASE GLOX1"/>
    <property type="match status" value="1"/>
</dbReference>
<dbReference type="HOGENOM" id="CLU_009630_0_0_1"/>
<dbReference type="SUPFAM" id="SSF50965">
    <property type="entry name" value="Galactose oxidase, central domain"/>
    <property type="match status" value="1"/>
</dbReference>
<feature type="chain" id="PRO_5004806808" description="Galactose oxidase-like Early set domain-containing protein" evidence="3">
    <location>
        <begin position="21"/>
        <end position="603"/>
    </location>
</feature>
<keyword evidence="7" id="KW-1185">Reference proteome</keyword>
<dbReference type="InterPro" id="IPR037293">
    <property type="entry name" value="Gal_Oxidase_central_sf"/>
</dbReference>
<dbReference type="SUPFAM" id="SSF81296">
    <property type="entry name" value="E set domains"/>
    <property type="match status" value="1"/>
</dbReference>
<feature type="region of interest" description="Disordered" evidence="2">
    <location>
        <begin position="39"/>
        <end position="78"/>
    </location>
</feature>
<reference evidence="7" key="1">
    <citation type="journal article" date="2013" name="Science">
        <title>The Amborella genome and the evolution of flowering plants.</title>
        <authorList>
            <consortium name="Amborella Genome Project"/>
        </authorList>
    </citation>
    <scope>NUCLEOTIDE SEQUENCE [LARGE SCALE GENOMIC DNA]</scope>
</reference>
<feature type="domain" description="Glyoxal oxidase N-terminal" evidence="4">
    <location>
        <begin position="100"/>
        <end position="487"/>
    </location>
</feature>
<dbReference type="InterPro" id="IPR009880">
    <property type="entry name" value="Glyoxal_oxidase_N"/>
</dbReference>
<evidence type="ECO:0000259" key="4">
    <source>
        <dbReference type="Pfam" id="PF07250"/>
    </source>
</evidence>
<dbReference type="STRING" id="13333.W1NS29"/>
<evidence type="ECO:0008006" key="8">
    <source>
        <dbReference type="Google" id="ProtNLM"/>
    </source>
</evidence>
<dbReference type="AlphaFoldDB" id="W1NS29"/>
<evidence type="ECO:0000256" key="2">
    <source>
        <dbReference type="SAM" id="MobiDB-lite"/>
    </source>
</evidence>
<keyword evidence="1 3" id="KW-0732">Signal</keyword>
<dbReference type="InterPro" id="IPR013783">
    <property type="entry name" value="Ig-like_fold"/>
</dbReference>
<sequence length="603" mass="66404">MSFSLRIALCLIPLIGVVSPFPFAFLPFPKLPDLPGLPPNPFFPPVQDAPSPPEPFSLPVEDDPQAKPARTERMKTDPVYPTDFAGSWELASANTGISAMHVQLMPSGKVVMFDASVFGPSKIKLDGGRCRIDKRERRKGNNDCWAHAVEYDVDTAAVRPLMVKTNTWCSSGALGADGRLIQTGGFNEGGNVVRLYESCKDCDWVEKPNSLSGQRWYSSDHILPDGNVIIVGGRRKFSYEFIPAEGNSELKVYDLPFLKETTDDVENNLYPFLHLSTDGNLFVFANDRSILLDYKNNRIVRTFPVLPGGSRNYPASGSAVLLPIRLRGRENLIPSEVLICGGATPESASQADRGVFVDALDTCGRITITDPNSQWKIERMPSRRVMGDMLILPNAQVLIINGAKSGTSGWSFARNPNLSPVLYNPRNPRNQRFQTLNPSTIPRMYHSSGVVLPDGKVLIAGSNTNPKYNYTSLYPTELRAEKFSPPYLDPSLASHRPNILTELMPKALAYGGGFKIQISLSDQIVADTDLSVTMYAPPFTTHSYSQNQRMLVLRMNDVEQVAPGTYQISVVAPPSAVVAPPGYYLLFVVHFGVPSEGVWVHIN</sequence>
<evidence type="ECO:0000259" key="5">
    <source>
        <dbReference type="Pfam" id="PF09118"/>
    </source>
</evidence>
<dbReference type="CDD" id="cd02851">
    <property type="entry name" value="E_set_GO_C"/>
    <property type="match status" value="1"/>
</dbReference>
<name>W1NS29_AMBTC</name>
<dbReference type="OrthoDB" id="2019572at2759"/>
<dbReference type="InterPro" id="IPR015202">
    <property type="entry name" value="GO-like_E_set"/>
</dbReference>
<feature type="signal peptide" evidence="3">
    <location>
        <begin position="1"/>
        <end position="20"/>
    </location>
</feature>
<evidence type="ECO:0000256" key="1">
    <source>
        <dbReference type="ARBA" id="ARBA00022729"/>
    </source>
</evidence>